<comment type="similarity">
    <text evidence="2">Belongs to the TMEM45 family.</text>
</comment>
<dbReference type="PANTHER" id="PTHR16007:SF21">
    <property type="entry name" value="TRANSMEMBRANE PROTEIN 45A"/>
    <property type="match status" value="1"/>
</dbReference>
<dbReference type="RefSeq" id="XP_004636680.1">
    <property type="nucleotide sequence ID" value="XM_004636623.1"/>
</dbReference>
<comment type="subcellular location">
    <subcellularLocation>
        <location evidence="1">Membrane</location>
        <topology evidence="1">Multi-pass membrane protein</topology>
    </subcellularLocation>
</comment>
<dbReference type="GO" id="GO:0016020">
    <property type="term" value="C:membrane"/>
    <property type="evidence" value="ECO:0007669"/>
    <property type="project" value="UniProtKB-SubCell"/>
</dbReference>
<dbReference type="InterPro" id="IPR006904">
    <property type="entry name" value="DUF716"/>
</dbReference>
<evidence type="ECO:0000256" key="5">
    <source>
        <dbReference type="ARBA" id="ARBA00023136"/>
    </source>
</evidence>
<evidence type="ECO:0000256" key="1">
    <source>
        <dbReference type="ARBA" id="ARBA00004141"/>
    </source>
</evidence>
<evidence type="ECO:0000313" key="8">
    <source>
        <dbReference type="RefSeq" id="XP_004636680.1"/>
    </source>
</evidence>
<keyword evidence="4 6" id="KW-1133">Transmembrane helix</keyword>
<dbReference type="Proteomes" id="UP000515203">
    <property type="component" value="Unplaced"/>
</dbReference>
<feature type="transmembrane region" description="Helical" evidence="6">
    <location>
        <begin position="136"/>
        <end position="153"/>
    </location>
</feature>
<gene>
    <name evidence="8" type="primary">LOC101571369</name>
</gene>
<dbReference type="OrthoDB" id="9631291at2759"/>
<proteinExistence type="inferred from homology"/>
<evidence type="ECO:0000256" key="3">
    <source>
        <dbReference type="ARBA" id="ARBA00022692"/>
    </source>
</evidence>
<keyword evidence="7" id="KW-1185">Reference proteome</keyword>
<feature type="transmembrane region" description="Helical" evidence="6">
    <location>
        <begin position="195"/>
        <end position="214"/>
    </location>
</feature>
<evidence type="ECO:0000256" key="2">
    <source>
        <dbReference type="ARBA" id="ARBA00006948"/>
    </source>
</evidence>
<protein>
    <submittedName>
        <fullName evidence="8">Transmembrane protein 45A-like</fullName>
    </submittedName>
</protein>
<dbReference type="PANTHER" id="PTHR16007">
    <property type="entry name" value="EPIDIDYMAL MEMBRANE PROTEIN E9-RELATED"/>
    <property type="match status" value="1"/>
</dbReference>
<dbReference type="AlphaFoldDB" id="A0A6P3F1E7"/>
<name>A0A6P3F1E7_OCTDE</name>
<feature type="transmembrane region" description="Helical" evidence="6">
    <location>
        <begin position="165"/>
        <end position="183"/>
    </location>
</feature>
<keyword evidence="5 6" id="KW-0472">Membrane</keyword>
<feature type="transmembrane region" description="Helical" evidence="6">
    <location>
        <begin position="107"/>
        <end position="129"/>
    </location>
</feature>
<dbReference type="InParanoid" id="A0A6P3F1E7"/>
<dbReference type="GeneID" id="101571369"/>
<sequence length="288" mass="33195">MDKEDVVFSPVSEEYLATDFPGHIFAGMFCIIYSLWESTKSILKHLLKKKKYTYGFGSKTLFYRLEILQGIVILSLAATGIIVSLTLSGGHHLPLYEENHWNKLKDWHHVTVYLFIGMIGVAHILCFTISSVPVSLIKLMVSTAFFVETFIFHNHTHSRVLLDIFMHQLVGLISFLNGLVAFIDFLIQDNVLLELLRSSFTLLQGSWFFQIAYVLFPPKGSPIWDLMDYENSRFLTVCFCWHFALTYIIIGANYAFISWLIKFRSKKPCSSEVGLLKNTEHEQELEEM</sequence>
<dbReference type="Pfam" id="PF04819">
    <property type="entry name" value="DUF716"/>
    <property type="match status" value="1"/>
</dbReference>
<evidence type="ECO:0000256" key="4">
    <source>
        <dbReference type="ARBA" id="ARBA00022989"/>
    </source>
</evidence>
<reference evidence="8" key="1">
    <citation type="submission" date="2025-08" db="UniProtKB">
        <authorList>
            <consortium name="RefSeq"/>
        </authorList>
    </citation>
    <scope>IDENTIFICATION</scope>
</reference>
<keyword evidence="3 6" id="KW-0812">Transmembrane</keyword>
<organism evidence="7 8">
    <name type="scientific">Octodon degus</name>
    <name type="common">Degu</name>
    <name type="synonym">Sciurus degus</name>
    <dbReference type="NCBI Taxonomy" id="10160"/>
    <lineage>
        <taxon>Eukaryota</taxon>
        <taxon>Metazoa</taxon>
        <taxon>Chordata</taxon>
        <taxon>Craniata</taxon>
        <taxon>Vertebrata</taxon>
        <taxon>Euteleostomi</taxon>
        <taxon>Mammalia</taxon>
        <taxon>Eutheria</taxon>
        <taxon>Euarchontoglires</taxon>
        <taxon>Glires</taxon>
        <taxon>Rodentia</taxon>
        <taxon>Hystricomorpha</taxon>
        <taxon>Octodontidae</taxon>
        <taxon>Octodon</taxon>
    </lineage>
</organism>
<evidence type="ECO:0000256" key="6">
    <source>
        <dbReference type="SAM" id="Phobius"/>
    </source>
</evidence>
<accession>A0A6P3F1E7</accession>
<feature type="transmembrane region" description="Helical" evidence="6">
    <location>
        <begin position="234"/>
        <end position="257"/>
    </location>
</feature>
<dbReference type="InterPro" id="IPR042127">
    <property type="entry name" value="TMEM45"/>
</dbReference>
<feature type="transmembrane region" description="Helical" evidence="6">
    <location>
        <begin position="67"/>
        <end position="87"/>
    </location>
</feature>
<evidence type="ECO:0000313" key="7">
    <source>
        <dbReference type="Proteomes" id="UP000515203"/>
    </source>
</evidence>
<feature type="transmembrane region" description="Helical" evidence="6">
    <location>
        <begin position="20"/>
        <end position="36"/>
    </location>
</feature>